<proteinExistence type="inferred from homology"/>
<gene>
    <name evidence="7" type="ORF">EI545_02515</name>
</gene>
<dbReference type="GO" id="GO:0008453">
    <property type="term" value="F:alanine-glyoxylate transaminase activity"/>
    <property type="evidence" value="ECO:0007669"/>
    <property type="project" value="TreeGrafter"/>
</dbReference>
<dbReference type="PANTHER" id="PTHR21152:SF40">
    <property type="entry name" value="ALANINE--GLYOXYLATE AMINOTRANSFERASE"/>
    <property type="match status" value="1"/>
</dbReference>
<dbReference type="Pfam" id="PF00266">
    <property type="entry name" value="Aminotran_5"/>
    <property type="match status" value="1"/>
</dbReference>
<dbReference type="InterPro" id="IPR015421">
    <property type="entry name" value="PyrdxlP-dep_Trfase_major"/>
</dbReference>
<keyword evidence="3 5" id="KW-0663">Pyridoxal phosphate</keyword>
<dbReference type="InterPro" id="IPR000192">
    <property type="entry name" value="Aminotrans_V_dom"/>
</dbReference>
<name>A0A3S8U2G1_9RHOB</name>
<keyword evidence="7" id="KW-0808">Transferase</keyword>
<evidence type="ECO:0000259" key="6">
    <source>
        <dbReference type="Pfam" id="PF00266"/>
    </source>
</evidence>
<comment type="cofactor">
    <cofactor evidence="1 5">
        <name>pyridoxal 5'-phosphate</name>
        <dbReference type="ChEBI" id="CHEBI:597326"/>
    </cofactor>
</comment>
<dbReference type="OrthoDB" id="9766472at2"/>
<keyword evidence="7" id="KW-0032">Aminotransferase</keyword>
<evidence type="ECO:0000256" key="4">
    <source>
        <dbReference type="PIRSR" id="PIRSR000524-1"/>
    </source>
</evidence>
<feature type="binding site" evidence="4">
    <location>
        <position position="347"/>
    </location>
    <ligand>
        <name>substrate</name>
    </ligand>
</feature>
<evidence type="ECO:0000313" key="8">
    <source>
        <dbReference type="Proteomes" id="UP000282002"/>
    </source>
</evidence>
<evidence type="ECO:0000313" key="7">
    <source>
        <dbReference type="EMBL" id="AZL57810.1"/>
    </source>
</evidence>
<dbReference type="SUPFAM" id="SSF53383">
    <property type="entry name" value="PLP-dependent transferases"/>
    <property type="match status" value="1"/>
</dbReference>
<dbReference type="KEGG" id="taw:EI545_02515"/>
<comment type="similarity">
    <text evidence="2">Belongs to the class-V pyridoxal-phosphate-dependent aminotransferase family.</text>
</comment>
<protein>
    <submittedName>
        <fullName evidence="7">Alanine--glyoxylate aminotransferase family protein</fullName>
    </submittedName>
</protein>
<evidence type="ECO:0000256" key="5">
    <source>
        <dbReference type="PIRSR" id="PIRSR000524-50"/>
    </source>
</evidence>
<keyword evidence="8" id="KW-1185">Reference proteome</keyword>
<dbReference type="GO" id="GO:0004760">
    <property type="term" value="F:L-serine-pyruvate transaminase activity"/>
    <property type="evidence" value="ECO:0007669"/>
    <property type="project" value="TreeGrafter"/>
</dbReference>
<dbReference type="Gene3D" id="3.90.1150.10">
    <property type="entry name" value="Aspartate Aminotransferase, domain 1"/>
    <property type="match status" value="1"/>
</dbReference>
<dbReference type="PANTHER" id="PTHR21152">
    <property type="entry name" value="AMINOTRANSFERASE CLASS V"/>
    <property type="match status" value="1"/>
</dbReference>
<dbReference type="Proteomes" id="UP000282002">
    <property type="component" value="Chromosome"/>
</dbReference>
<dbReference type="InterPro" id="IPR015422">
    <property type="entry name" value="PyrdxlP-dep_Trfase_small"/>
</dbReference>
<dbReference type="Gene3D" id="3.40.640.10">
    <property type="entry name" value="Type I PLP-dependent aspartate aminotransferase-like (Major domain)"/>
    <property type="match status" value="1"/>
</dbReference>
<evidence type="ECO:0000256" key="3">
    <source>
        <dbReference type="ARBA" id="ARBA00022898"/>
    </source>
</evidence>
<feature type="domain" description="Aminotransferase class V" evidence="6">
    <location>
        <begin position="23"/>
        <end position="287"/>
    </location>
</feature>
<evidence type="ECO:0000256" key="1">
    <source>
        <dbReference type="ARBA" id="ARBA00001933"/>
    </source>
</evidence>
<reference evidence="7 8" key="1">
    <citation type="submission" date="2018-12" db="EMBL/GenBank/DDBJ databases">
        <title>Complete genome sequencing of Tabrizicola sp. K13M18.</title>
        <authorList>
            <person name="Bae J.-W."/>
        </authorList>
    </citation>
    <scope>NUCLEOTIDE SEQUENCE [LARGE SCALE GENOMIC DNA]</scope>
    <source>
        <strain evidence="7 8">K13M18</strain>
    </source>
</reference>
<accession>A0A3S8U2G1</accession>
<dbReference type="RefSeq" id="WP_125324011.1">
    <property type="nucleotide sequence ID" value="NZ_CP034328.1"/>
</dbReference>
<dbReference type="PIRSF" id="PIRSF000524">
    <property type="entry name" value="SPT"/>
    <property type="match status" value="1"/>
</dbReference>
<dbReference type="InterPro" id="IPR024169">
    <property type="entry name" value="SP_NH2Trfase/AEP_transaminase"/>
</dbReference>
<evidence type="ECO:0000256" key="2">
    <source>
        <dbReference type="ARBA" id="ARBA00009236"/>
    </source>
</evidence>
<dbReference type="EMBL" id="CP034328">
    <property type="protein sequence ID" value="AZL57810.1"/>
    <property type="molecule type" value="Genomic_DNA"/>
</dbReference>
<feature type="modified residue" description="N6-(pyridoxal phosphate)lysine" evidence="5">
    <location>
        <position position="196"/>
    </location>
</feature>
<dbReference type="GO" id="GO:0019265">
    <property type="term" value="P:glycine biosynthetic process, by transamination of glyoxylate"/>
    <property type="evidence" value="ECO:0007669"/>
    <property type="project" value="TreeGrafter"/>
</dbReference>
<organism evidence="7 8">
    <name type="scientific">Tabrizicola piscis</name>
    <dbReference type="NCBI Taxonomy" id="2494374"/>
    <lineage>
        <taxon>Bacteria</taxon>
        <taxon>Pseudomonadati</taxon>
        <taxon>Pseudomonadota</taxon>
        <taxon>Alphaproteobacteria</taxon>
        <taxon>Rhodobacterales</taxon>
        <taxon>Paracoccaceae</taxon>
        <taxon>Tabrizicola</taxon>
    </lineage>
</organism>
<dbReference type="InterPro" id="IPR015424">
    <property type="entry name" value="PyrdxlP-dep_Trfase"/>
</dbReference>
<sequence>MPALHADIDPEGLEEFSVVFTDRSLNHMSARFQGVMREVSGLLKDVYKGSAVALVPGGGTYAMEAVARQFGQGKVLIVRNGWFSYRWSQIFEAGGFTDETTVVMARQTGNGAQAAFAPPPVEEVVAKIHETRPEAVFAPHVETSAGIILPDDYIAKVAEAAHDVGAMMVLDCIASGCIWVDMAATGVDVLISAPQKGWSASPSAGVVMLSPRAEARLAETTSNSFAIDLKKWRSIMAAYEGGGHAYHATMPTDAIVGFRDAMLETKAMGFEAAKSAQWALGSAVRALMADKGVPSVAAEGFQAPGVVVSYTADADVQNGAKFRAEGLQIAAGVPLQVGEGAEFRTFRIGLFGLDKLADVPGTVARLQRAVGKVL</sequence>
<dbReference type="AlphaFoldDB" id="A0A3S8U2G1"/>